<dbReference type="Proteomes" id="UP000261166">
    <property type="component" value="Unassembled WGS sequence"/>
</dbReference>
<dbReference type="InterPro" id="IPR025346">
    <property type="entry name" value="DUF4250"/>
</dbReference>
<organism evidence="1 2">
    <name type="scientific">Eisenbergiella massiliensis</name>
    <dbReference type="NCBI Taxonomy" id="1720294"/>
    <lineage>
        <taxon>Bacteria</taxon>
        <taxon>Bacillati</taxon>
        <taxon>Bacillota</taxon>
        <taxon>Clostridia</taxon>
        <taxon>Lachnospirales</taxon>
        <taxon>Lachnospiraceae</taxon>
        <taxon>Eisenbergiella</taxon>
    </lineage>
</organism>
<evidence type="ECO:0000313" key="1">
    <source>
        <dbReference type="EMBL" id="RGE66577.1"/>
    </source>
</evidence>
<sequence>MVMPEDPVMLLSFVNMKLRDFYESLDALCEECGVDKDGLVEKLKKIDYVYDEERNQFV</sequence>
<gene>
    <name evidence="1" type="ORF">DWY69_23975</name>
</gene>
<proteinExistence type="predicted"/>
<name>A0A3E3IHQ4_9FIRM</name>
<dbReference type="OrthoDB" id="6636823at2"/>
<dbReference type="EMBL" id="QVLU01000028">
    <property type="protein sequence ID" value="RGE66577.1"/>
    <property type="molecule type" value="Genomic_DNA"/>
</dbReference>
<dbReference type="AlphaFoldDB" id="A0A3E3IHQ4"/>
<dbReference type="Pfam" id="PF14056">
    <property type="entry name" value="DUF4250"/>
    <property type="match status" value="1"/>
</dbReference>
<accession>A0A3E3IHQ4</accession>
<protein>
    <submittedName>
        <fullName evidence="1">DUF4250 domain-containing protein</fullName>
    </submittedName>
</protein>
<evidence type="ECO:0000313" key="2">
    <source>
        <dbReference type="Proteomes" id="UP000261166"/>
    </source>
</evidence>
<comment type="caution">
    <text evidence="1">The sequence shown here is derived from an EMBL/GenBank/DDBJ whole genome shotgun (WGS) entry which is preliminary data.</text>
</comment>
<reference evidence="1 2" key="1">
    <citation type="submission" date="2018-08" db="EMBL/GenBank/DDBJ databases">
        <title>A genome reference for cultivated species of the human gut microbiota.</title>
        <authorList>
            <person name="Zou Y."/>
            <person name="Xue W."/>
            <person name="Luo G."/>
        </authorList>
    </citation>
    <scope>NUCLEOTIDE SEQUENCE [LARGE SCALE GENOMIC DNA]</scope>
    <source>
        <strain evidence="1 2">AF26-4BH</strain>
    </source>
</reference>
<dbReference type="RefSeq" id="WP_025490502.1">
    <property type="nucleotide sequence ID" value="NZ_JBKUNB010000015.1"/>
</dbReference>